<reference evidence="2" key="1">
    <citation type="submission" date="2015-07" db="EMBL/GenBank/DDBJ databases">
        <title>Transcriptome Assembly of Anthurium amnicola.</title>
        <authorList>
            <person name="Suzuki J."/>
        </authorList>
    </citation>
    <scope>NUCLEOTIDE SEQUENCE</scope>
</reference>
<dbReference type="GO" id="GO:0003743">
    <property type="term" value="F:translation initiation factor activity"/>
    <property type="evidence" value="ECO:0007669"/>
    <property type="project" value="UniProtKB-KW"/>
</dbReference>
<feature type="non-terminal residue" evidence="2">
    <location>
        <position position="1"/>
    </location>
</feature>
<evidence type="ECO:0000313" key="2">
    <source>
        <dbReference type="EMBL" id="JAT51123.1"/>
    </source>
</evidence>
<gene>
    <name evidence="2" type="primary">infB_81</name>
    <name evidence="2" type="ORF">g.40762</name>
</gene>
<accession>A0A1D1Y8Z2</accession>
<feature type="region of interest" description="Disordered" evidence="1">
    <location>
        <begin position="58"/>
        <end position="112"/>
    </location>
</feature>
<organism evidence="2">
    <name type="scientific">Anthurium amnicola</name>
    <dbReference type="NCBI Taxonomy" id="1678845"/>
    <lineage>
        <taxon>Eukaryota</taxon>
        <taxon>Viridiplantae</taxon>
        <taxon>Streptophyta</taxon>
        <taxon>Embryophyta</taxon>
        <taxon>Tracheophyta</taxon>
        <taxon>Spermatophyta</taxon>
        <taxon>Magnoliopsida</taxon>
        <taxon>Liliopsida</taxon>
        <taxon>Araceae</taxon>
        <taxon>Pothoideae</taxon>
        <taxon>Potheae</taxon>
        <taxon>Anthurium</taxon>
    </lineage>
</organism>
<proteinExistence type="predicted"/>
<name>A0A1D1Y8Z2_9ARAE</name>
<evidence type="ECO:0000256" key="1">
    <source>
        <dbReference type="SAM" id="MobiDB-lite"/>
    </source>
</evidence>
<feature type="non-terminal residue" evidence="2">
    <location>
        <position position="112"/>
    </location>
</feature>
<dbReference type="AlphaFoldDB" id="A0A1D1Y8Z2"/>
<keyword evidence="2" id="KW-0648">Protein biosynthesis</keyword>
<sequence length="112" mass="12025">SISSRPWHMFSAARTISDLPLPGSSPVDSGGIPICSSPPSLSRLFQGSAPCSGDLIRNPAFRSRNGDHGELDRAGEPDTEGLHRPWGPRRGGVLPPHPLGGTPFRRRRRGPE</sequence>
<feature type="compositionally biased region" description="Basic and acidic residues" evidence="1">
    <location>
        <begin position="64"/>
        <end position="83"/>
    </location>
</feature>
<protein>
    <submittedName>
        <fullName evidence="2">Translation initiation factor IF-2</fullName>
    </submittedName>
</protein>
<keyword evidence="2" id="KW-0396">Initiation factor</keyword>
<dbReference type="EMBL" id="GDJX01016813">
    <property type="protein sequence ID" value="JAT51123.1"/>
    <property type="molecule type" value="Transcribed_RNA"/>
</dbReference>